<dbReference type="OrthoDB" id="66881at2759"/>
<keyword evidence="3" id="KW-0274">FAD</keyword>
<dbReference type="SUPFAM" id="SSF51905">
    <property type="entry name" value="FAD/NAD(P)-binding domain"/>
    <property type="match status" value="1"/>
</dbReference>
<keyword evidence="7" id="KW-1185">Reference proteome</keyword>
<protein>
    <recommendedName>
        <fullName evidence="8">Flavin-containing monooxygenase</fullName>
    </recommendedName>
</protein>
<gene>
    <name evidence="6" type="ORF">WICMUC_000934</name>
</gene>
<name>A0A9P8THY7_9ASCO</name>
<comment type="similarity">
    <text evidence="1">Belongs to the FMO family.</text>
</comment>
<evidence type="ECO:0008006" key="8">
    <source>
        <dbReference type="Google" id="ProtNLM"/>
    </source>
</evidence>
<evidence type="ECO:0000313" key="7">
    <source>
        <dbReference type="Proteomes" id="UP000769528"/>
    </source>
</evidence>
<keyword evidence="4" id="KW-0521">NADP</keyword>
<dbReference type="InterPro" id="IPR036188">
    <property type="entry name" value="FAD/NAD-bd_sf"/>
</dbReference>
<dbReference type="GO" id="GO:0050660">
    <property type="term" value="F:flavin adenine dinucleotide binding"/>
    <property type="evidence" value="ECO:0007669"/>
    <property type="project" value="InterPro"/>
</dbReference>
<evidence type="ECO:0000313" key="6">
    <source>
        <dbReference type="EMBL" id="KAH3679489.1"/>
    </source>
</evidence>
<reference evidence="6" key="2">
    <citation type="submission" date="2021-01" db="EMBL/GenBank/DDBJ databases">
        <authorList>
            <person name="Schikora-Tamarit M.A."/>
        </authorList>
    </citation>
    <scope>NUCLEOTIDE SEQUENCE</scope>
    <source>
        <strain evidence="6">CBS6341</strain>
    </source>
</reference>
<sequence>MTAAQDLNAPVRIPKNRVKSVAIIGAGASGSVAVDVFNKEGYDKIKVFERRGDVSGVWHLDSKVDEIPVAPGSNETKNDEQLEIPIELETQNEVFKPRSTVPRFIYTPAYENIRTNVPEHFMTFSDKPTWPGLDQPDVDPFTLRKYVDQYIQEYIEPNKEFLTLNTTLEKVDKDYSDPDSKFTLTLRTETNEKDSEGNLLDRWFKEKFDALVLANGHYHVPHIPYVEGLNKVIAKFPERVKYAKQFRHDPFYKDKTVLVVGGSASGIDISYVLTKVAKKVYRSQPTKSWEERQKQGRFVLLIDQQTELKPTITRYELNDKDEIIAHFEDGSIVSNPDYIIYGTGYDYSYPFLRHLFPDFSDEGVYLPHSFQHTFHIQDPLISTLGVPVGALSFRAFEYQSILISRFLSGKIALPSINEQYKWVHEREERIGKIRGYHRIGGENVVGYLQDLTELGGGVEQIDGTGRLFPIVTQEQVDEWAERKSKLVNKWEADVQGATQGIENL</sequence>
<evidence type="ECO:0000256" key="1">
    <source>
        <dbReference type="ARBA" id="ARBA00009183"/>
    </source>
</evidence>
<dbReference type="PIRSF" id="PIRSF000332">
    <property type="entry name" value="FMO"/>
    <property type="match status" value="1"/>
</dbReference>
<evidence type="ECO:0000256" key="4">
    <source>
        <dbReference type="ARBA" id="ARBA00022857"/>
    </source>
</evidence>
<organism evidence="6 7">
    <name type="scientific">Wickerhamomyces mucosus</name>
    <dbReference type="NCBI Taxonomy" id="1378264"/>
    <lineage>
        <taxon>Eukaryota</taxon>
        <taxon>Fungi</taxon>
        <taxon>Dikarya</taxon>
        <taxon>Ascomycota</taxon>
        <taxon>Saccharomycotina</taxon>
        <taxon>Saccharomycetes</taxon>
        <taxon>Phaffomycetales</taxon>
        <taxon>Wickerhamomycetaceae</taxon>
        <taxon>Wickerhamomyces</taxon>
    </lineage>
</organism>
<evidence type="ECO:0000256" key="3">
    <source>
        <dbReference type="ARBA" id="ARBA00022827"/>
    </source>
</evidence>
<dbReference type="InterPro" id="IPR020946">
    <property type="entry name" value="Flavin_mOase-like"/>
</dbReference>
<dbReference type="InterPro" id="IPR050346">
    <property type="entry name" value="FMO-like"/>
</dbReference>
<dbReference type="Pfam" id="PF00743">
    <property type="entry name" value="FMO-like"/>
    <property type="match status" value="2"/>
</dbReference>
<accession>A0A9P8THY7</accession>
<evidence type="ECO:0000256" key="5">
    <source>
        <dbReference type="ARBA" id="ARBA00023002"/>
    </source>
</evidence>
<reference evidence="6" key="1">
    <citation type="journal article" date="2021" name="Open Biol.">
        <title>Shared evolutionary footprints suggest mitochondrial oxidative damage underlies multiple complex I losses in fungi.</title>
        <authorList>
            <person name="Schikora-Tamarit M.A."/>
            <person name="Marcet-Houben M."/>
            <person name="Nosek J."/>
            <person name="Gabaldon T."/>
        </authorList>
    </citation>
    <scope>NUCLEOTIDE SEQUENCE</scope>
    <source>
        <strain evidence="6">CBS6341</strain>
    </source>
</reference>
<dbReference type="PANTHER" id="PTHR23023">
    <property type="entry name" value="DIMETHYLANILINE MONOOXYGENASE"/>
    <property type="match status" value="1"/>
</dbReference>
<comment type="caution">
    <text evidence="6">The sequence shown here is derived from an EMBL/GenBank/DDBJ whole genome shotgun (WGS) entry which is preliminary data.</text>
</comment>
<dbReference type="GO" id="GO:0004499">
    <property type="term" value="F:N,N-dimethylaniline monooxygenase activity"/>
    <property type="evidence" value="ECO:0007669"/>
    <property type="project" value="InterPro"/>
</dbReference>
<dbReference type="AlphaFoldDB" id="A0A9P8THY7"/>
<keyword evidence="2" id="KW-0285">Flavoprotein</keyword>
<dbReference type="GO" id="GO:0050661">
    <property type="term" value="F:NADP binding"/>
    <property type="evidence" value="ECO:0007669"/>
    <property type="project" value="InterPro"/>
</dbReference>
<dbReference type="EMBL" id="JAEUBF010000300">
    <property type="protein sequence ID" value="KAH3679489.1"/>
    <property type="molecule type" value="Genomic_DNA"/>
</dbReference>
<keyword evidence="5" id="KW-0560">Oxidoreductase</keyword>
<dbReference type="InterPro" id="IPR000960">
    <property type="entry name" value="Flavin_mOase"/>
</dbReference>
<evidence type="ECO:0000256" key="2">
    <source>
        <dbReference type="ARBA" id="ARBA00022630"/>
    </source>
</evidence>
<dbReference type="Gene3D" id="3.50.50.60">
    <property type="entry name" value="FAD/NAD(P)-binding domain"/>
    <property type="match status" value="2"/>
</dbReference>
<dbReference type="Proteomes" id="UP000769528">
    <property type="component" value="Unassembled WGS sequence"/>
</dbReference>
<proteinExistence type="inferred from homology"/>